<proteinExistence type="predicted"/>
<dbReference type="AlphaFoldDB" id="E9ITS8"/>
<feature type="compositionally biased region" description="Basic and acidic residues" evidence="1">
    <location>
        <begin position="73"/>
        <end position="98"/>
    </location>
</feature>
<feature type="region of interest" description="Disordered" evidence="1">
    <location>
        <begin position="69"/>
        <end position="98"/>
    </location>
</feature>
<dbReference type="OMA" id="QTITRWS"/>
<feature type="non-terminal residue" evidence="2">
    <location>
        <position position="151"/>
    </location>
</feature>
<accession>E9ITS8</accession>
<dbReference type="Gene3D" id="3.60.10.10">
    <property type="entry name" value="Endonuclease/exonuclease/phosphatase"/>
    <property type="match status" value="1"/>
</dbReference>
<protein>
    <recommendedName>
        <fullName evidence="3">Endonuclease/exonuclease/phosphatase domain-containing protein</fullName>
    </recommendedName>
</protein>
<name>E9ITS8_SOLIN</name>
<dbReference type="EMBL" id="GL765676">
    <property type="protein sequence ID" value="EFZ16024.1"/>
    <property type="molecule type" value="Genomic_DNA"/>
</dbReference>
<dbReference type="HOGENOM" id="CLU_096622_0_0_1"/>
<evidence type="ECO:0008006" key="3">
    <source>
        <dbReference type="Google" id="ProtNLM"/>
    </source>
</evidence>
<dbReference type="InterPro" id="IPR036691">
    <property type="entry name" value="Endo/exonu/phosph_ase_sf"/>
</dbReference>
<reference evidence="2" key="1">
    <citation type="journal article" date="2011" name="Proc. Natl. Acad. Sci. U.S.A.">
        <title>The genome of the fire ant Solenopsis invicta.</title>
        <authorList>
            <person name="Wurm Y."/>
            <person name="Wang J."/>
            <person name="Riba-Grognuz O."/>
            <person name="Corona M."/>
            <person name="Nygaard S."/>
            <person name="Hunt B.G."/>
            <person name="Ingram K.K."/>
            <person name="Falquet L."/>
            <person name="Nipitwattanaphon M."/>
            <person name="Gotzek D."/>
            <person name="Dijkstra M.B."/>
            <person name="Oettler J."/>
            <person name="Comtesse F."/>
            <person name="Shih C.J."/>
            <person name="Wu W.J."/>
            <person name="Yang C.C."/>
            <person name="Thomas J."/>
            <person name="Beaudoing E."/>
            <person name="Pradervand S."/>
            <person name="Flegel V."/>
            <person name="Cook E.D."/>
            <person name="Fabbretti R."/>
            <person name="Stockinger H."/>
            <person name="Long L."/>
            <person name="Farmerie W.G."/>
            <person name="Oakey J."/>
            <person name="Boomsma J.J."/>
            <person name="Pamilo P."/>
            <person name="Yi S.V."/>
            <person name="Heinze J."/>
            <person name="Goodisman M.A."/>
            <person name="Farinelli L."/>
            <person name="Harshman K."/>
            <person name="Hulo N."/>
            <person name="Cerutti L."/>
            <person name="Xenarios I."/>
            <person name="Shoemaker D."/>
            <person name="Keller L."/>
        </authorList>
    </citation>
    <scope>NUCLEOTIDE SEQUENCE [LARGE SCALE GENOMIC DNA]</scope>
</reference>
<gene>
    <name evidence="2" type="ORF">SINV_08570</name>
</gene>
<sequence>MQEAKRRNKKGSAIGGIMMGIRGKLAERDGEERGVEKGEGVIVGKVRCREKVWRVVGMYVNGNMEGKLGKGKLQCEDGDKKEAGDREDGSRKGEWTNTGGKEETVIDYVLVREEDKKEIWKMEVGENVESDHHPLVVWMKKDERGTREGKK</sequence>
<organism>
    <name type="scientific">Solenopsis invicta</name>
    <name type="common">Red imported fire ant</name>
    <name type="synonym">Solenopsis wagneri</name>
    <dbReference type="NCBI Taxonomy" id="13686"/>
    <lineage>
        <taxon>Eukaryota</taxon>
        <taxon>Metazoa</taxon>
        <taxon>Ecdysozoa</taxon>
        <taxon>Arthropoda</taxon>
        <taxon>Hexapoda</taxon>
        <taxon>Insecta</taxon>
        <taxon>Pterygota</taxon>
        <taxon>Neoptera</taxon>
        <taxon>Endopterygota</taxon>
        <taxon>Hymenoptera</taxon>
        <taxon>Apocrita</taxon>
        <taxon>Aculeata</taxon>
        <taxon>Formicoidea</taxon>
        <taxon>Formicidae</taxon>
        <taxon>Myrmicinae</taxon>
        <taxon>Solenopsis</taxon>
    </lineage>
</organism>
<evidence type="ECO:0000256" key="1">
    <source>
        <dbReference type="SAM" id="MobiDB-lite"/>
    </source>
</evidence>
<evidence type="ECO:0000313" key="2">
    <source>
        <dbReference type="EMBL" id="EFZ16024.1"/>
    </source>
</evidence>